<dbReference type="Proteomes" id="UP000460435">
    <property type="component" value="Unassembled WGS sequence"/>
</dbReference>
<dbReference type="PANTHER" id="PTHR42915">
    <property type="entry name" value="HYPOTHETICAL 460 KDA PROTEIN IN FEUA-SIGW INTERGENIC REGION [PRECURSOR]"/>
    <property type="match status" value="1"/>
</dbReference>
<evidence type="ECO:0000313" key="5">
    <source>
        <dbReference type="Proteomes" id="UP000460435"/>
    </source>
</evidence>
<dbReference type="InterPro" id="IPR048502">
    <property type="entry name" value="NamZ_N"/>
</dbReference>
<comment type="caution">
    <text evidence="4">The sequence shown here is derived from an EMBL/GenBank/DDBJ whole genome shotgun (WGS) entry which is preliminary data.</text>
</comment>
<dbReference type="RefSeq" id="WP_162449995.1">
    <property type="nucleotide sequence ID" value="NZ_WLZY01000002.1"/>
</dbReference>
<dbReference type="Gene3D" id="3.40.50.12170">
    <property type="entry name" value="Uncharacterised protein PF07075, DUF1343"/>
    <property type="match status" value="1"/>
</dbReference>
<dbReference type="PIRSF" id="PIRSF016719">
    <property type="entry name" value="UCP016719"/>
    <property type="match status" value="1"/>
</dbReference>
<dbReference type="Pfam" id="PF07075">
    <property type="entry name" value="NamZ_N"/>
    <property type="match status" value="1"/>
</dbReference>
<dbReference type="AlphaFoldDB" id="A0A7K3M231"/>
<name>A0A7K3M231_9ACTN</name>
<proteinExistence type="predicted"/>
<reference evidence="4 5" key="1">
    <citation type="submission" date="2019-11" db="EMBL/GenBank/DDBJ databases">
        <authorList>
            <person name="Li X.-J."/>
            <person name="Feng X.-M."/>
        </authorList>
    </citation>
    <scope>NUCLEOTIDE SEQUENCE [LARGE SCALE GENOMIC DNA]</scope>
    <source>
        <strain evidence="4 5">XMNu-373</strain>
    </source>
</reference>
<feature type="signal peptide" evidence="1">
    <location>
        <begin position="1"/>
        <end position="24"/>
    </location>
</feature>
<organism evidence="4 5">
    <name type="scientific">Phytoactinopolyspora mesophila</name>
    <dbReference type="NCBI Taxonomy" id="2650750"/>
    <lineage>
        <taxon>Bacteria</taxon>
        <taxon>Bacillati</taxon>
        <taxon>Actinomycetota</taxon>
        <taxon>Actinomycetes</taxon>
        <taxon>Jiangellales</taxon>
        <taxon>Jiangellaceae</taxon>
        <taxon>Phytoactinopolyspora</taxon>
    </lineage>
</organism>
<dbReference type="EMBL" id="WLZY01000002">
    <property type="protein sequence ID" value="NDL57351.1"/>
    <property type="molecule type" value="Genomic_DNA"/>
</dbReference>
<evidence type="ECO:0000259" key="2">
    <source>
        <dbReference type="Pfam" id="PF07075"/>
    </source>
</evidence>
<dbReference type="GO" id="GO:0033922">
    <property type="term" value="F:peptidoglycan beta-N-acetylmuramidase activity"/>
    <property type="evidence" value="ECO:0007669"/>
    <property type="project" value="InterPro"/>
</dbReference>
<dbReference type="Pfam" id="PF20732">
    <property type="entry name" value="NamZ_C"/>
    <property type="match status" value="1"/>
</dbReference>
<feature type="chain" id="PRO_5029546810" evidence="1">
    <location>
        <begin position="25"/>
        <end position="448"/>
    </location>
</feature>
<protein>
    <submittedName>
        <fullName evidence="4">DUF1343 domain-containing protein</fullName>
    </submittedName>
</protein>
<gene>
    <name evidence="4" type="ORF">F7O44_09740</name>
</gene>
<evidence type="ECO:0000256" key="1">
    <source>
        <dbReference type="SAM" id="SignalP"/>
    </source>
</evidence>
<evidence type="ECO:0000259" key="3">
    <source>
        <dbReference type="Pfam" id="PF20732"/>
    </source>
</evidence>
<accession>A0A7K3M231</accession>
<dbReference type="InterPro" id="IPR048503">
    <property type="entry name" value="NamZ_C"/>
</dbReference>
<sequence length="448" mass="49162">MRRRRFLAGFGGLAGVPFIGGASAAGGPAAGGPAGGGQRPRKVRSGIEELARQDYKLLDGQRVGIISNPTGVLPDLTHEVDDMVLRGGVDVVAAFGPEHGFRGSSQAGEGEDSFVDEKTGVTVYDAYASLPPSQIVDLFSEVKDDVGLDTIVFDIQDVGARFYTYIWTMYWSMVAAAQLDLRFVVLDRPNPITGRQAMGPVLNYPDQSSFVGQREISQQHGMTVGELAQLFNAEFLPGEAGSGVDLEVVPMRGWFRDMWFEETGLPWVMPSPNMPTVDTAVVYPGTCLFEAGHSTQGVAEGRGTTRPFELIGAPHVNHEWEEALNALDLPGVRFRENYFNPTFAKYAGQVCGGVQVYVTDRDAFDPIHTAIAMLIEARKLQPDDMEFWRPGTAGRRWIDLLTGTTWVYTAIEDGLSADEVVAGWQDDLAGFRTIREEHLIYHRQRGKR</sequence>
<dbReference type="PANTHER" id="PTHR42915:SF1">
    <property type="entry name" value="PEPTIDOGLYCAN BETA-N-ACETYLMURAMIDASE NAMZ"/>
    <property type="match status" value="1"/>
</dbReference>
<evidence type="ECO:0000313" key="4">
    <source>
        <dbReference type="EMBL" id="NDL57351.1"/>
    </source>
</evidence>
<feature type="domain" description="Peptidoglycan beta-N-acetylmuramidase NamZ C-terminal" evidence="3">
    <location>
        <begin position="281"/>
        <end position="441"/>
    </location>
</feature>
<feature type="domain" description="Peptidoglycan beta-N-acetylmuramidase NamZ N-terminal" evidence="2">
    <location>
        <begin position="63"/>
        <end position="277"/>
    </location>
</feature>
<keyword evidence="5" id="KW-1185">Reference proteome</keyword>
<dbReference type="InterPro" id="IPR008302">
    <property type="entry name" value="NamZ"/>
</dbReference>
<dbReference type="Gene3D" id="3.90.1150.140">
    <property type="match status" value="1"/>
</dbReference>
<keyword evidence="1" id="KW-0732">Signal</keyword>